<protein>
    <submittedName>
        <fullName evidence="1">Uncharacterized protein</fullName>
    </submittedName>
</protein>
<dbReference type="KEGG" id="cra:CTO_0972"/>
<name>G4NMW9_CHLT4</name>
<gene>
    <name evidence="1" type="ordered locus">CTO_0972</name>
</gene>
<sequence>MFSLFLLLTHEQQIIHTGKRKEIERFFNEKNALFS</sequence>
<dbReference type="Proteomes" id="UP000009287">
    <property type="component" value="Chromosome"/>
</dbReference>
<accession>G4NMW9</accession>
<organism evidence="1 2">
    <name type="scientific">Chlamydia trachomatis serovar A (strain A2497)</name>
    <dbReference type="NCBI Taxonomy" id="580047"/>
    <lineage>
        <taxon>Bacteria</taxon>
        <taxon>Pseudomonadati</taxon>
        <taxon>Chlamydiota</taxon>
        <taxon>Chlamydiia</taxon>
        <taxon>Chlamydiales</taxon>
        <taxon>Chlamydiaceae</taxon>
        <taxon>Chlamydia/Chlamydophila group</taxon>
        <taxon>Chlamydia</taxon>
    </lineage>
</organism>
<proteinExistence type="predicted"/>
<evidence type="ECO:0000313" key="2">
    <source>
        <dbReference type="Proteomes" id="UP000009287"/>
    </source>
</evidence>
<dbReference type="AlphaFoldDB" id="G4NMW9"/>
<dbReference type="EMBL" id="CP002401">
    <property type="protein sequence ID" value="AEP35233.1"/>
    <property type="molecule type" value="Genomic_DNA"/>
</dbReference>
<reference evidence="1 2" key="1">
    <citation type="journal article" date="2011" name="J. Exp. Med.">
        <title>A live-attenuated chlamydial vaccine protects against trachoma in nonhuman primates.</title>
        <authorList>
            <person name="Kari L."/>
            <person name="Whitmire W.M."/>
            <person name="Olivares-Zavaleta N."/>
            <person name="Goheen M.M."/>
            <person name="Taylor L.D."/>
            <person name="Carlson J.H."/>
            <person name="Sturdevant G.L."/>
            <person name="Lu C."/>
            <person name="Bakios L.E."/>
            <person name="Randall L.B."/>
            <person name="Parnell M.J."/>
            <person name="Zhong G."/>
            <person name="Caldwell H.D."/>
        </authorList>
    </citation>
    <scope>NUCLEOTIDE SEQUENCE [LARGE SCALE GENOMIC DNA]</scope>
    <source>
        <strain evidence="1 2">A2497</strain>
    </source>
</reference>
<evidence type="ECO:0000313" key="1">
    <source>
        <dbReference type="EMBL" id="AEP35233.1"/>
    </source>
</evidence>